<organism evidence="2 3">
    <name type="scientific">Chelonia mydas</name>
    <name type="common">Green sea-turtle</name>
    <name type="synonym">Chelonia agassizi</name>
    <dbReference type="NCBI Taxonomy" id="8469"/>
    <lineage>
        <taxon>Eukaryota</taxon>
        <taxon>Metazoa</taxon>
        <taxon>Chordata</taxon>
        <taxon>Craniata</taxon>
        <taxon>Vertebrata</taxon>
        <taxon>Euteleostomi</taxon>
        <taxon>Archelosauria</taxon>
        <taxon>Testudinata</taxon>
        <taxon>Testudines</taxon>
        <taxon>Cryptodira</taxon>
        <taxon>Durocryptodira</taxon>
        <taxon>Americhelydia</taxon>
        <taxon>Chelonioidea</taxon>
        <taxon>Cheloniidae</taxon>
        <taxon>Chelonia</taxon>
    </lineage>
</organism>
<proteinExistence type="predicted"/>
<reference evidence="3" key="1">
    <citation type="journal article" date="2013" name="Nat. Genet.">
        <title>The draft genomes of soft-shell turtle and green sea turtle yield insights into the development and evolution of the turtle-specific body plan.</title>
        <authorList>
            <person name="Wang Z."/>
            <person name="Pascual-Anaya J."/>
            <person name="Zadissa A."/>
            <person name="Li W."/>
            <person name="Niimura Y."/>
            <person name="Huang Z."/>
            <person name="Li C."/>
            <person name="White S."/>
            <person name="Xiong Z."/>
            <person name="Fang D."/>
            <person name="Wang B."/>
            <person name="Ming Y."/>
            <person name="Chen Y."/>
            <person name="Zheng Y."/>
            <person name="Kuraku S."/>
            <person name="Pignatelli M."/>
            <person name="Herrero J."/>
            <person name="Beal K."/>
            <person name="Nozawa M."/>
            <person name="Li Q."/>
            <person name="Wang J."/>
            <person name="Zhang H."/>
            <person name="Yu L."/>
            <person name="Shigenobu S."/>
            <person name="Wang J."/>
            <person name="Liu J."/>
            <person name="Flicek P."/>
            <person name="Searle S."/>
            <person name="Wang J."/>
            <person name="Kuratani S."/>
            <person name="Yin Y."/>
            <person name="Aken B."/>
            <person name="Zhang G."/>
            <person name="Irie N."/>
        </authorList>
    </citation>
    <scope>NUCLEOTIDE SEQUENCE [LARGE SCALE GENOMIC DNA]</scope>
</reference>
<accession>M7CC92</accession>
<name>M7CC92_CHEMY</name>
<evidence type="ECO:0000313" key="2">
    <source>
        <dbReference type="EMBL" id="EMP42313.1"/>
    </source>
</evidence>
<sequence length="330" mass="37039">MTLLWKSFRQDRSFYPLVLTALLIEHELTFSLEESEVPNIPSLPCREASSDRDSRRSGVHPPPRYDYLRRYQMLWGSPQPVDPSYWLYCDPYDRRPGSIHKSQRTSPTQHLPVPLQSEGEETNLDLQVPMVSSSSPDEAVTPSLPSLPDDYKKYQEPMERVANYLQILLICSERGTGEESVLIVPYVLVSEHEENIYAGMDQCTLEIFNLRKAYNPVFCSATKTTVDTLVARVPVESGLSQEEETLDEDVEGDPEAEDDSEVRDACSQELFSTPEEPSQAKLSDLAGAQTGEEAPVPRASGIVVLSSEHSPDWVINLYVLLSATAQKDVD</sequence>
<feature type="compositionally biased region" description="Acidic residues" evidence="1">
    <location>
        <begin position="241"/>
        <end position="261"/>
    </location>
</feature>
<feature type="region of interest" description="Disordered" evidence="1">
    <location>
        <begin position="41"/>
        <end position="62"/>
    </location>
</feature>
<keyword evidence="3" id="KW-1185">Reference proteome</keyword>
<dbReference type="Proteomes" id="UP000031443">
    <property type="component" value="Unassembled WGS sequence"/>
</dbReference>
<dbReference type="AlphaFoldDB" id="M7CC92"/>
<evidence type="ECO:0000256" key="1">
    <source>
        <dbReference type="SAM" id="MobiDB-lite"/>
    </source>
</evidence>
<protein>
    <submittedName>
        <fullName evidence="2">Uncharacterized protein</fullName>
    </submittedName>
</protein>
<dbReference type="EMBL" id="KB476411">
    <property type="protein sequence ID" value="EMP42313.1"/>
    <property type="molecule type" value="Genomic_DNA"/>
</dbReference>
<feature type="region of interest" description="Disordered" evidence="1">
    <location>
        <begin position="237"/>
        <end position="295"/>
    </location>
</feature>
<evidence type="ECO:0000313" key="3">
    <source>
        <dbReference type="Proteomes" id="UP000031443"/>
    </source>
</evidence>
<gene>
    <name evidence="2" type="ORF">UY3_00475</name>
</gene>